<proteinExistence type="predicted"/>
<keyword evidence="2" id="KW-1185">Reference proteome</keyword>
<organism evidence="1 2">
    <name type="scientific">Mya arenaria</name>
    <name type="common">Soft-shell clam</name>
    <dbReference type="NCBI Taxonomy" id="6604"/>
    <lineage>
        <taxon>Eukaryota</taxon>
        <taxon>Metazoa</taxon>
        <taxon>Spiralia</taxon>
        <taxon>Lophotrochozoa</taxon>
        <taxon>Mollusca</taxon>
        <taxon>Bivalvia</taxon>
        <taxon>Autobranchia</taxon>
        <taxon>Heteroconchia</taxon>
        <taxon>Euheterodonta</taxon>
        <taxon>Imparidentia</taxon>
        <taxon>Neoheterodontei</taxon>
        <taxon>Myida</taxon>
        <taxon>Myoidea</taxon>
        <taxon>Myidae</taxon>
        <taxon>Mya</taxon>
    </lineage>
</organism>
<protein>
    <submittedName>
        <fullName evidence="1">Uncharacterized protein</fullName>
    </submittedName>
</protein>
<evidence type="ECO:0000313" key="1">
    <source>
        <dbReference type="EMBL" id="WAR28856.1"/>
    </source>
</evidence>
<evidence type="ECO:0000313" key="2">
    <source>
        <dbReference type="Proteomes" id="UP001164746"/>
    </source>
</evidence>
<accession>A0ABY7GCC2</accession>
<dbReference type="Proteomes" id="UP001164746">
    <property type="component" value="Chromosome 15"/>
</dbReference>
<sequence length="62" mass="6676">MGADMLRMQDRLTELENNVAALLRGGIAETITFVIACRQVTNVGRAYNAHDGAFVVPVNGTI</sequence>
<name>A0ABY7GCC2_MYAAR</name>
<gene>
    <name evidence="1" type="ORF">MAR_014560</name>
</gene>
<dbReference type="EMBL" id="CP111026">
    <property type="protein sequence ID" value="WAR28856.1"/>
    <property type="molecule type" value="Genomic_DNA"/>
</dbReference>
<reference evidence="1" key="1">
    <citation type="submission" date="2022-11" db="EMBL/GenBank/DDBJ databases">
        <title>Centuries of genome instability and evolution in soft-shell clam transmissible cancer (bioRxiv).</title>
        <authorList>
            <person name="Hart S.F.M."/>
            <person name="Yonemitsu M.A."/>
            <person name="Giersch R.M."/>
            <person name="Beal B.F."/>
            <person name="Arriagada G."/>
            <person name="Davis B.W."/>
            <person name="Ostrander E.A."/>
            <person name="Goff S.P."/>
            <person name="Metzger M.J."/>
        </authorList>
    </citation>
    <scope>NUCLEOTIDE SEQUENCE</scope>
    <source>
        <strain evidence="1">MELC-2E11</strain>
        <tissue evidence="1">Siphon/mantle</tissue>
    </source>
</reference>